<dbReference type="InterPro" id="IPR000504">
    <property type="entry name" value="RRM_dom"/>
</dbReference>
<evidence type="ECO:0000256" key="1">
    <source>
        <dbReference type="ARBA" id="ARBA00004123"/>
    </source>
</evidence>
<proteinExistence type="inferred from homology"/>
<dbReference type="Pfam" id="PF00076">
    <property type="entry name" value="RRM_1"/>
    <property type="match status" value="1"/>
</dbReference>
<evidence type="ECO:0000313" key="11">
    <source>
        <dbReference type="EMBL" id="GFG34299.1"/>
    </source>
</evidence>
<name>A0A6L2PNV8_COPFO</name>
<dbReference type="GO" id="GO:0008380">
    <property type="term" value="P:RNA splicing"/>
    <property type="evidence" value="ECO:0007669"/>
    <property type="project" value="UniProtKB-KW"/>
</dbReference>
<feature type="non-terminal residue" evidence="11">
    <location>
        <position position="1"/>
    </location>
</feature>
<evidence type="ECO:0000256" key="8">
    <source>
        <dbReference type="PROSITE-ProRule" id="PRU00176"/>
    </source>
</evidence>
<gene>
    <name evidence="11" type="ORF">Cfor_07094</name>
</gene>
<keyword evidence="4" id="KW-0677">Repeat</keyword>
<dbReference type="SMART" id="SM00360">
    <property type="entry name" value="RRM"/>
    <property type="match status" value="3"/>
</dbReference>
<dbReference type="Proteomes" id="UP000502823">
    <property type="component" value="Unassembled WGS sequence"/>
</dbReference>
<protein>
    <recommendedName>
        <fullName evidence="10">RRM domain-containing protein</fullName>
    </recommendedName>
</protein>
<dbReference type="FunFam" id="3.30.70.330:FF:000070">
    <property type="entry name" value="Epithelial splicing regulatory protein 1"/>
    <property type="match status" value="1"/>
</dbReference>
<dbReference type="Gene3D" id="3.30.70.330">
    <property type="match status" value="3"/>
</dbReference>
<dbReference type="InterPro" id="IPR035979">
    <property type="entry name" value="RBD_domain_sf"/>
</dbReference>
<evidence type="ECO:0000313" key="12">
    <source>
        <dbReference type="Proteomes" id="UP000502823"/>
    </source>
</evidence>
<dbReference type="EMBL" id="BLKM01000476">
    <property type="protein sequence ID" value="GFG34299.1"/>
    <property type="molecule type" value="Genomic_DNA"/>
</dbReference>
<dbReference type="InterPro" id="IPR050666">
    <property type="entry name" value="ESRP"/>
</dbReference>
<dbReference type="GO" id="GO:0006397">
    <property type="term" value="P:mRNA processing"/>
    <property type="evidence" value="ECO:0007669"/>
    <property type="project" value="UniProtKB-KW"/>
</dbReference>
<feature type="domain" description="RRM" evidence="10">
    <location>
        <begin position="111"/>
        <end position="194"/>
    </location>
</feature>
<dbReference type="InterPro" id="IPR012677">
    <property type="entry name" value="Nucleotide-bd_a/b_plait_sf"/>
</dbReference>
<feature type="region of interest" description="Disordered" evidence="9">
    <location>
        <begin position="480"/>
        <end position="520"/>
    </location>
</feature>
<keyword evidence="12" id="KW-1185">Reference proteome</keyword>
<organism evidence="11 12">
    <name type="scientific">Coptotermes formosanus</name>
    <name type="common">Formosan subterranean termite</name>
    <dbReference type="NCBI Taxonomy" id="36987"/>
    <lineage>
        <taxon>Eukaryota</taxon>
        <taxon>Metazoa</taxon>
        <taxon>Ecdysozoa</taxon>
        <taxon>Arthropoda</taxon>
        <taxon>Hexapoda</taxon>
        <taxon>Insecta</taxon>
        <taxon>Pterygota</taxon>
        <taxon>Neoptera</taxon>
        <taxon>Polyneoptera</taxon>
        <taxon>Dictyoptera</taxon>
        <taxon>Blattodea</taxon>
        <taxon>Blattoidea</taxon>
        <taxon>Termitoidae</taxon>
        <taxon>Rhinotermitidae</taxon>
        <taxon>Coptotermes</taxon>
    </lineage>
</organism>
<comment type="caution">
    <text evidence="11">The sequence shown here is derived from an EMBL/GenBank/DDBJ whole genome shotgun (WGS) entry which is preliminary data.</text>
</comment>
<dbReference type="InterPro" id="IPR034980">
    <property type="entry name" value="Fusilli_RRM2"/>
</dbReference>
<reference evidence="12" key="1">
    <citation type="submission" date="2020-01" db="EMBL/GenBank/DDBJ databases">
        <title>Draft genome sequence of the Termite Coptotermes fromosanus.</title>
        <authorList>
            <person name="Itakura S."/>
            <person name="Yosikawa Y."/>
            <person name="Umezawa K."/>
        </authorList>
    </citation>
    <scope>NUCLEOTIDE SEQUENCE [LARGE SCALE GENOMIC DNA]</scope>
</reference>
<comment type="similarity">
    <text evidence="2">Belongs to the ESRP family.</text>
</comment>
<dbReference type="PANTHER" id="PTHR13976">
    <property type="entry name" value="HETEROGENEOUS NUCLEAR RIBONUCLEOPROTEIN-RELATED"/>
    <property type="match status" value="1"/>
</dbReference>
<evidence type="ECO:0000256" key="3">
    <source>
        <dbReference type="ARBA" id="ARBA00022664"/>
    </source>
</evidence>
<dbReference type="CDD" id="cd12738">
    <property type="entry name" value="RRM1_Fusilli"/>
    <property type="match status" value="1"/>
</dbReference>
<evidence type="ECO:0000256" key="7">
    <source>
        <dbReference type="ARBA" id="ARBA00023242"/>
    </source>
</evidence>
<dbReference type="SUPFAM" id="SSF54928">
    <property type="entry name" value="RNA-binding domain, RBD"/>
    <property type="match status" value="3"/>
</dbReference>
<comment type="subcellular location">
    <subcellularLocation>
        <location evidence="1">Nucleus</location>
    </subcellularLocation>
</comment>
<keyword evidence="6" id="KW-0508">mRNA splicing</keyword>
<dbReference type="AlphaFoldDB" id="A0A6L2PNV8"/>
<feature type="compositionally biased region" description="Polar residues" evidence="9">
    <location>
        <begin position="480"/>
        <end position="503"/>
    </location>
</feature>
<dbReference type="OrthoDB" id="431068at2759"/>
<dbReference type="PROSITE" id="PS50102">
    <property type="entry name" value="RRM"/>
    <property type="match status" value="1"/>
</dbReference>
<keyword evidence="3" id="KW-0507">mRNA processing</keyword>
<evidence type="ECO:0000256" key="4">
    <source>
        <dbReference type="ARBA" id="ARBA00022737"/>
    </source>
</evidence>
<evidence type="ECO:0000256" key="6">
    <source>
        <dbReference type="ARBA" id="ARBA00023187"/>
    </source>
</evidence>
<evidence type="ECO:0000256" key="5">
    <source>
        <dbReference type="ARBA" id="ARBA00022884"/>
    </source>
</evidence>
<accession>A0A6L2PNV8</accession>
<dbReference type="FunFam" id="3.30.70.330:FF:000041">
    <property type="entry name" value="Epithelial splicing regulatory protein 1"/>
    <property type="match status" value="1"/>
</dbReference>
<keyword evidence="5 8" id="KW-0694">RNA-binding</keyword>
<dbReference type="GO" id="GO:0005634">
    <property type="term" value="C:nucleus"/>
    <property type="evidence" value="ECO:0007669"/>
    <property type="project" value="UniProtKB-SubCell"/>
</dbReference>
<keyword evidence="7" id="KW-0539">Nucleus</keyword>
<feature type="region of interest" description="Disordered" evidence="9">
    <location>
        <begin position="543"/>
        <end position="592"/>
    </location>
</feature>
<dbReference type="CDD" id="cd12743">
    <property type="entry name" value="RRM3_Fusilli"/>
    <property type="match status" value="1"/>
</dbReference>
<evidence type="ECO:0000256" key="9">
    <source>
        <dbReference type="SAM" id="MobiDB-lite"/>
    </source>
</evidence>
<evidence type="ECO:0000256" key="2">
    <source>
        <dbReference type="ARBA" id="ARBA00008866"/>
    </source>
</evidence>
<sequence>SKNEEVDNSCVVRARGLPWQSSDQDIAKFFRGLNVAKGGVALCLSPQGRRNGEALVRFINQEHRDMALKRHKHHIGNRYIEVYKASGEDFINVAGGSNNEAQAFLSRGGQVIVRMRGLPYDCTAKQVLDFFESGENSCQVMDGEEGVLFVKKPDGRATGDAFVLFNQEDDAGKALSKHRELIGSRYIELFRSTTAEVQQVLNRSMDPKTYEPQMPLIAQVPQVPLLPQHIITSGTRKDCIRLRGLPYEAQVEHILDFLGEHAKNIVFQGVHMVYNAQGQPSGEAFIQMDSEQSAFLSAQQKHHRYMIFGKKQRYIEVFQCSGEDMNLVLTGGIPAGAVSPAKAAALLSPGMLPPHPPPPIGGAVATPLPPPTPTLSWEPSHALVQAQVAVAQQVQAHALVQQNLAIRQSQAQQEGIWLMNQIAAAQQHQAAMAALVAVTSPSNSVTKQNWNEINGNATTGIVSSGQQTKSTVSVTLAKSTSGTASTQSQLVSPPTNQAGSSTYGPLIPHAAPFPSTTHPPPVAGAPPGLFLLNVPPRLPLGGASLLPPHTSSGLSATSNFHPKGPPPQLPAGTSFPAGNAHPPPPHGMLPPIIQSPVTAAAAIMGLKRSWEQAFPTEMPTTGAVKRQWQPPHSTTTTFHPSAGLPTVAYPAPFYPAL</sequence>
<evidence type="ECO:0000259" key="10">
    <source>
        <dbReference type="PROSITE" id="PS50102"/>
    </source>
</evidence>
<dbReference type="CDD" id="cd12741">
    <property type="entry name" value="RRM2_Fusilli"/>
    <property type="match status" value="1"/>
</dbReference>
<dbReference type="GO" id="GO:0003723">
    <property type="term" value="F:RNA binding"/>
    <property type="evidence" value="ECO:0007669"/>
    <property type="project" value="UniProtKB-UniRule"/>
</dbReference>
<dbReference type="InParanoid" id="A0A6L2PNV8"/>
<feature type="compositionally biased region" description="Polar residues" evidence="9">
    <location>
        <begin position="549"/>
        <end position="560"/>
    </location>
</feature>